<evidence type="ECO:0000313" key="1">
    <source>
        <dbReference type="EMBL" id="SFC64209.1"/>
    </source>
</evidence>
<keyword evidence="2" id="KW-1185">Reference proteome</keyword>
<sequence>METLLPSPLPDRIDQENWEKLHLHLSQSIGALLQQGELERLMQIFYRLDVSEIIVQRIFKTQPSELWPELLATEMLKREQKRLYYRNLYKNADHSELPE</sequence>
<dbReference type="Proteomes" id="UP000199514">
    <property type="component" value="Unassembled WGS sequence"/>
</dbReference>
<organism evidence="1 2">
    <name type="scientific">Flexibacter flexilis DSM 6793</name>
    <dbReference type="NCBI Taxonomy" id="927664"/>
    <lineage>
        <taxon>Bacteria</taxon>
        <taxon>Pseudomonadati</taxon>
        <taxon>Bacteroidota</taxon>
        <taxon>Cytophagia</taxon>
        <taxon>Cytophagales</taxon>
        <taxon>Flexibacteraceae</taxon>
        <taxon>Flexibacter</taxon>
    </lineage>
</organism>
<dbReference type="OrthoDB" id="982794at2"/>
<evidence type="ECO:0000313" key="2">
    <source>
        <dbReference type="Proteomes" id="UP000199514"/>
    </source>
</evidence>
<dbReference type="EMBL" id="FOLE01000007">
    <property type="protein sequence ID" value="SFC64209.1"/>
    <property type="molecule type" value="Genomic_DNA"/>
</dbReference>
<protein>
    <submittedName>
        <fullName evidence="1">Uncharacterized protein</fullName>
    </submittedName>
</protein>
<gene>
    <name evidence="1" type="ORF">SAMN05421780_107205</name>
</gene>
<accession>A0A1I1KTU9</accession>
<reference evidence="1 2" key="1">
    <citation type="submission" date="2016-10" db="EMBL/GenBank/DDBJ databases">
        <authorList>
            <person name="de Groot N.N."/>
        </authorList>
    </citation>
    <scope>NUCLEOTIDE SEQUENCE [LARGE SCALE GENOMIC DNA]</scope>
    <source>
        <strain evidence="1 2">DSM 6793</strain>
    </source>
</reference>
<dbReference type="STRING" id="927664.SAMN05421780_107205"/>
<proteinExistence type="predicted"/>
<name>A0A1I1KTU9_9BACT</name>
<dbReference type="RefSeq" id="WP_091513505.1">
    <property type="nucleotide sequence ID" value="NZ_FOLE01000007.1"/>
</dbReference>
<dbReference type="AlphaFoldDB" id="A0A1I1KTU9"/>